<evidence type="ECO:0000259" key="2">
    <source>
        <dbReference type="Pfam" id="PF20434"/>
    </source>
</evidence>
<dbReference type="GO" id="GO:0016787">
    <property type="term" value="F:hydrolase activity"/>
    <property type="evidence" value="ECO:0007669"/>
    <property type="project" value="UniProtKB-KW"/>
</dbReference>
<evidence type="ECO:0000313" key="3">
    <source>
        <dbReference type="EMBL" id="OGG46234.1"/>
    </source>
</evidence>
<dbReference type="Gene3D" id="3.40.50.1820">
    <property type="entry name" value="alpha/beta hydrolase"/>
    <property type="match status" value="1"/>
</dbReference>
<reference evidence="3 4" key="1">
    <citation type="journal article" date="2016" name="Nat. Commun.">
        <title>Thousands of microbial genomes shed light on interconnected biogeochemical processes in an aquifer system.</title>
        <authorList>
            <person name="Anantharaman K."/>
            <person name="Brown C.T."/>
            <person name="Hug L.A."/>
            <person name="Sharon I."/>
            <person name="Castelle C.J."/>
            <person name="Probst A.J."/>
            <person name="Thomas B.C."/>
            <person name="Singh A."/>
            <person name="Wilkins M.J."/>
            <person name="Karaoz U."/>
            <person name="Brodie E.L."/>
            <person name="Williams K.H."/>
            <person name="Hubbard S.S."/>
            <person name="Banfield J.F."/>
        </authorList>
    </citation>
    <scope>NUCLEOTIDE SEQUENCE [LARGE SCALE GENOMIC DNA]</scope>
    <source>
        <strain evidence="4">RIFCSPLOWO2_12_FULL_64_10</strain>
    </source>
</reference>
<feature type="domain" description="BD-FAE-like" evidence="2">
    <location>
        <begin position="27"/>
        <end position="192"/>
    </location>
</feature>
<organism evidence="3 4">
    <name type="scientific">Handelsmanbacteria sp. (strain RIFCSPLOWO2_12_FULL_64_10)</name>
    <dbReference type="NCBI Taxonomy" id="1817868"/>
    <lineage>
        <taxon>Bacteria</taxon>
        <taxon>Candidatus Handelsmaniibacteriota</taxon>
    </lineage>
</organism>
<evidence type="ECO:0000256" key="1">
    <source>
        <dbReference type="ARBA" id="ARBA00022801"/>
    </source>
</evidence>
<proteinExistence type="predicted"/>
<comment type="caution">
    <text evidence="3">The sequence shown here is derived from an EMBL/GenBank/DDBJ whole genome shotgun (WGS) entry which is preliminary data.</text>
</comment>
<dbReference type="Proteomes" id="UP000178606">
    <property type="component" value="Unassembled WGS sequence"/>
</dbReference>
<evidence type="ECO:0000313" key="4">
    <source>
        <dbReference type="Proteomes" id="UP000178606"/>
    </source>
</evidence>
<dbReference type="EMBL" id="MFKF01000330">
    <property type="protein sequence ID" value="OGG46234.1"/>
    <property type="molecule type" value="Genomic_DNA"/>
</dbReference>
<dbReference type="PANTHER" id="PTHR48081">
    <property type="entry name" value="AB HYDROLASE SUPERFAMILY PROTEIN C4A8.06C"/>
    <property type="match status" value="1"/>
</dbReference>
<keyword evidence="1" id="KW-0378">Hydrolase</keyword>
<dbReference type="Pfam" id="PF20434">
    <property type="entry name" value="BD-FAE"/>
    <property type="match status" value="1"/>
</dbReference>
<name>A0A1F6CAK6_HANXR</name>
<protein>
    <recommendedName>
        <fullName evidence="2">BD-FAE-like domain-containing protein</fullName>
    </recommendedName>
</protein>
<gene>
    <name evidence="3" type="ORF">A3F84_19650</name>
</gene>
<dbReference type="SUPFAM" id="SSF53474">
    <property type="entry name" value="alpha/beta-Hydrolases"/>
    <property type="match status" value="1"/>
</dbReference>
<dbReference type="InterPro" id="IPR029058">
    <property type="entry name" value="AB_hydrolase_fold"/>
</dbReference>
<dbReference type="AlphaFoldDB" id="A0A1F6CAK6"/>
<dbReference type="InterPro" id="IPR049492">
    <property type="entry name" value="BD-FAE-like_dom"/>
</dbReference>
<sequence length="258" mass="28314">MILLLALQVAVTENVAYHDADKRLNVLDLYLPEDGKGFPTLMWIHGGGWTTGDKDGYADLGRRFAEAGIGVAMIDYRLSPAVRHPDHVEDCARAFAWLHANIRKRGGDPARLFVGGHSAGGHLAALLTLDGAYLDELKVPEGAIKAAIFMSAPYEIRPNRVYEAAFGKDADVCRAASPISYVENATMPILVLTETVEDGKHKAIEQVKPFRKAVADRKNVRFIDAADRDHMGIVEEMARKGADPQRAAVIEFINEQKP</sequence>
<dbReference type="InterPro" id="IPR050300">
    <property type="entry name" value="GDXG_lipolytic_enzyme"/>
</dbReference>
<accession>A0A1F6CAK6</accession>
<dbReference type="PANTHER" id="PTHR48081:SF33">
    <property type="entry name" value="KYNURENINE FORMAMIDASE"/>
    <property type="match status" value="1"/>
</dbReference>